<reference evidence="1" key="1">
    <citation type="submission" date="2019-03" db="EMBL/GenBank/DDBJ databases">
        <title>Single cell metagenomics reveals metabolic interactions within the superorganism composed of flagellate Streblomastix strix and complex community of Bacteroidetes bacteria on its surface.</title>
        <authorList>
            <person name="Treitli S.C."/>
            <person name="Kolisko M."/>
            <person name="Husnik F."/>
            <person name="Keeling P."/>
            <person name="Hampl V."/>
        </authorList>
    </citation>
    <scope>NUCLEOTIDE SEQUENCE</scope>
    <source>
        <strain evidence="1">STM</strain>
    </source>
</reference>
<comment type="caution">
    <text evidence="1">The sequence shown here is derived from an EMBL/GenBank/DDBJ whole genome shotgun (WGS) entry which is preliminary data.</text>
</comment>
<proteinExistence type="predicted"/>
<dbReference type="AlphaFoldDB" id="A0A5J4RL26"/>
<sequence length="47" mass="5452">MKESKLKSLAKSGENRAKHYEPKLKIYGSFEKIINTLVAEPKKVYKK</sequence>
<protein>
    <submittedName>
        <fullName evidence="1">Uncharacterized protein</fullName>
    </submittedName>
</protein>
<dbReference type="EMBL" id="SNRY01001008">
    <property type="protein sequence ID" value="KAA6334342.1"/>
    <property type="molecule type" value="Genomic_DNA"/>
</dbReference>
<accession>A0A5J4RL26</accession>
<name>A0A5J4RL26_9ZZZZ</name>
<gene>
    <name evidence="1" type="ORF">EZS27_017327</name>
</gene>
<evidence type="ECO:0000313" key="1">
    <source>
        <dbReference type="EMBL" id="KAA6334342.1"/>
    </source>
</evidence>
<organism evidence="1">
    <name type="scientific">termite gut metagenome</name>
    <dbReference type="NCBI Taxonomy" id="433724"/>
    <lineage>
        <taxon>unclassified sequences</taxon>
        <taxon>metagenomes</taxon>
        <taxon>organismal metagenomes</taxon>
    </lineage>
</organism>